<dbReference type="STRING" id="4846.A0A367KS35"/>
<feature type="compositionally biased region" description="Low complexity" evidence="6">
    <location>
        <begin position="222"/>
        <end position="237"/>
    </location>
</feature>
<gene>
    <name evidence="8" type="ORF">CU098_013042</name>
</gene>
<dbReference type="PROSITE" id="PS50157">
    <property type="entry name" value="ZINC_FINGER_C2H2_2"/>
    <property type="match status" value="2"/>
</dbReference>
<dbReference type="GO" id="GO:0005667">
    <property type="term" value="C:transcription regulator complex"/>
    <property type="evidence" value="ECO:0007669"/>
    <property type="project" value="TreeGrafter"/>
</dbReference>
<dbReference type="FunFam" id="3.30.160.60:FF:002402">
    <property type="entry name" value="Zinc finger protein 347"/>
    <property type="match status" value="1"/>
</dbReference>
<dbReference type="Proteomes" id="UP000253551">
    <property type="component" value="Unassembled WGS sequence"/>
</dbReference>
<keyword evidence="1" id="KW-0479">Metal-binding</keyword>
<evidence type="ECO:0000256" key="1">
    <source>
        <dbReference type="ARBA" id="ARBA00022723"/>
    </source>
</evidence>
<dbReference type="SMART" id="SM00355">
    <property type="entry name" value="ZnF_C2H2"/>
    <property type="match status" value="2"/>
</dbReference>
<evidence type="ECO:0000313" key="8">
    <source>
        <dbReference type="EMBL" id="RCI05001.1"/>
    </source>
</evidence>
<evidence type="ECO:0000256" key="6">
    <source>
        <dbReference type="SAM" id="MobiDB-lite"/>
    </source>
</evidence>
<dbReference type="InterPro" id="IPR013087">
    <property type="entry name" value="Znf_C2H2_type"/>
</dbReference>
<dbReference type="Pfam" id="PF00096">
    <property type="entry name" value="zf-C2H2"/>
    <property type="match status" value="2"/>
</dbReference>
<sequence>MPPKRRGLLQRSAPKQFRCTGYGQCNMVFTRSEHLARHERKHTGEKPYKCVVENCGRMFSRFDNMMQHTQTHERKKFAALKETVEDQAKTKKARAVLTDDPVTDSPIQIQEETLPWFQQTEPHQVPPLEYTPMMYNRTLPPPHRRLSIPSNTSGFYRPSYPYSMSPSPVKTHFCHSSNMHFPHLPPPPPIANDSCYRRSHYPPRNRSSWPIRSYDELESTRRSSTSTASTDSGHTSSPPSLTHEFSIKRRISIDALQTPIENLKTIQLDEKPVKKESVDITQDEYEALEAFSQFRSSSIMNSSSPVTSSPRDSPRLSSQVCAIRQSVPTSKLSFSRPVFHNCLG</sequence>
<feature type="domain" description="C2H2-type" evidence="7">
    <location>
        <begin position="48"/>
        <end position="77"/>
    </location>
</feature>
<name>A0A367KS35_RHIST</name>
<dbReference type="InterPro" id="IPR036236">
    <property type="entry name" value="Znf_C2H2_sf"/>
</dbReference>
<evidence type="ECO:0000256" key="5">
    <source>
        <dbReference type="PROSITE-ProRule" id="PRU00042"/>
    </source>
</evidence>
<organism evidence="8 9">
    <name type="scientific">Rhizopus stolonifer</name>
    <name type="common">Rhizopus nigricans</name>
    <dbReference type="NCBI Taxonomy" id="4846"/>
    <lineage>
        <taxon>Eukaryota</taxon>
        <taxon>Fungi</taxon>
        <taxon>Fungi incertae sedis</taxon>
        <taxon>Mucoromycota</taxon>
        <taxon>Mucoromycotina</taxon>
        <taxon>Mucoromycetes</taxon>
        <taxon>Mucorales</taxon>
        <taxon>Mucorineae</taxon>
        <taxon>Rhizopodaceae</taxon>
        <taxon>Rhizopus</taxon>
    </lineage>
</organism>
<dbReference type="FunFam" id="3.30.160.60:FF:000446">
    <property type="entry name" value="Zinc finger protein"/>
    <property type="match status" value="1"/>
</dbReference>
<keyword evidence="9" id="KW-1185">Reference proteome</keyword>
<dbReference type="GO" id="GO:0000785">
    <property type="term" value="C:chromatin"/>
    <property type="evidence" value="ECO:0007669"/>
    <property type="project" value="TreeGrafter"/>
</dbReference>
<keyword evidence="3 5" id="KW-0863">Zinc-finger</keyword>
<evidence type="ECO:0000256" key="4">
    <source>
        <dbReference type="ARBA" id="ARBA00022833"/>
    </source>
</evidence>
<reference evidence="8 9" key="1">
    <citation type="journal article" date="2018" name="G3 (Bethesda)">
        <title>Phylogenetic and Phylogenomic Definition of Rhizopus Species.</title>
        <authorList>
            <person name="Gryganskyi A.P."/>
            <person name="Golan J."/>
            <person name="Dolatabadi S."/>
            <person name="Mondo S."/>
            <person name="Robb S."/>
            <person name="Idnurm A."/>
            <person name="Muszewska A."/>
            <person name="Steczkiewicz K."/>
            <person name="Masonjones S."/>
            <person name="Liao H.L."/>
            <person name="Gajdeczka M.T."/>
            <person name="Anike F."/>
            <person name="Vuek A."/>
            <person name="Anishchenko I.M."/>
            <person name="Voigt K."/>
            <person name="de Hoog G.S."/>
            <person name="Smith M.E."/>
            <person name="Heitman J."/>
            <person name="Vilgalys R."/>
            <person name="Stajich J.E."/>
        </authorList>
    </citation>
    <scope>NUCLEOTIDE SEQUENCE [LARGE SCALE GENOMIC DNA]</scope>
    <source>
        <strain evidence="8 9">LSU 92-RS-03</strain>
    </source>
</reference>
<feature type="domain" description="C2H2-type" evidence="7">
    <location>
        <begin position="17"/>
        <end position="47"/>
    </location>
</feature>
<dbReference type="PROSITE" id="PS00028">
    <property type="entry name" value="ZINC_FINGER_C2H2_1"/>
    <property type="match status" value="1"/>
</dbReference>
<evidence type="ECO:0000259" key="7">
    <source>
        <dbReference type="PROSITE" id="PS50157"/>
    </source>
</evidence>
<evidence type="ECO:0000256" key="2">
    <source>
        <dbReference type="ARBA" id="ARBA00022737"/>
    </source>
</evidence>
<evidence type="ECO:0000313" key="9">
    <source>
        <dbReference type="Proteomes" id="UP000253551"/>
    </source>
</evidence>
<dbReference type="GO" id="GO:0000981">
    <property type="term" value="F:DNA-binding transcription factor activity, RNA polymerase II-specific"/>
    <property type="evidence" value="ECO:0007669"/>
    <property type="project" value="TreeGrafter"/>
</dbReference>
<dbReference type="EMBL" id="PJQM01000511">
    <property type="protein sequence ID" value="RCI05001.1"/>
    <property type="molecule type" value="Genomic_DNA"/>
</dbReference>
<dbReference type="PANTHER" id="PTHR14003:SF19">
    <property type="entry name" value="YY2 TRANSCRIPTION FACTOR"/>
    <property type="match status" value="1"/>
</dbReference>
<dbReference type="GO" id="GO:0008270">
    <property type="term" value="F:zinc ion binding"/>
    <property type="evidence" value="ECO:0007669"/>
    <property type="project" value="UniProtKB-KW"/>
</dbReference>
<feature type="region of interest" description="Disordered" evidence="6">
    <location>
        <begin position="207"/>
        <end position="244"/>
    </location>
</feature>
<dbReference type="OrthoDB" id="10018191at2759"/>
<keyword evidence="2" id="KW-0677">Repeat</keyword>
<dbReference type="SUPFAM" id="SSF57667">
    <property type="entry name" value="beta-beta-alpha zinc fingers"/>
    <property type="match status" value="1"/>
</dbReference>
<comment type="caution">
    <text evidence="8">The sequence shown here is derived from an EMBL/GenBank/DDBJ whole genome shotgun (WGS) entry which is preliminary data.</text>
</comment>
<dbReference type="GO" id="GO:0031519">
    <property type="term" value="C:PcG protein complex"/>
    <property type="evidence" value="ECO:0007669"/>
    <property type="project" value="TreeGrafter"/>
</dbReference>
<keyword evidence="4" id="KW-0862">Zinc</keyword>
<accession>A0A367KS35</accession>
<dbReference type="GO" id="GO:0000978">
    <property type="term" value="F:RNA polymerase II cis-regulatory region sequence-specific DNA binding"/>
    <property type="evidence" value="ECO:0007669"/>
    <property type="project" value="TreeGrafter"/>
</dbReference>
<protein>
    <recommendedName>
        <fullName evidence="7">C2H2-type domain-containing protein</fullName>
    </recommendedName>
</protein>
<dbReference type="PANTHER" id="PTHR14003">
    <property type="entry name" value="TRANSCRIPTIONAL REPRESSOR PROTEIN YY"/>
    <property type="match status" value="1"/>
</dbReference>
<dbReference type="Gene3D" id="3.30.160.60">
    <property type="entry name" value="Classic Zinc Finger"/>
    <property type="match status" value="2"/>
</dbReference>
<proteinExistence type="predicted"/>
<evidence type="ECO:0000256" key="3">
    <source>
        <dbReference type="ARBA" id="ARBA00022771"/>
    </source>
</evidence>
<dbReference type="AlphaFoldDB" id="A0A367KS35"/>